<feature type="domain" description="Protein FecR C-terminal" evidence="3">
    <location>
        <begin position="319"/>
        <end position="381"/>
    </location>
</feature>
<gene>
    <name evidence="4" type="ORF">CLV99_0545</name>
</gene>
<evidence type="ECO:0000259" key="2">
    <source>
        <dbReference type="Pfam" id="PF04773"/>
    </source>
</evidence>
<dbReference type="Gene3D" id="3.55.50.30">
    <property type="match status" value="1"/>
</dbReference>
<dbReference type="InterPro" id="IPR032508">
    <property type="entry name" value="FecR_C"/>
</dbReference>
<dbReference type="AlphaFoldDB" id="A0A4R6WG51"/>
<dbReference type="InterPro" id="IPR006860">
    <property type="entry name" value="FecR"/>
</dbReference>
<proteinExistence type="predicted"/>
<protein>
    <submittedName>
        <fullName evidence="4">FecR family protein</fullName>
    </submittedName>
</protein>
<organism evidence="4 5">
    <name type="scientific">Sphingobacterium yanglingense</name>
    <dbReference type="NCBI Taxonomy" id="1437280"/>
    <lineage>
        <taxon>Bacteria</taxon>
        <taxon>Pseudomonadati</taxon>
        <taxon>Bacteroidota</taxon>
        <taxon>Sphingobacteriia</taxon>
        <taxon>Sphingobacteriales</taxon>
        <taxon>Sphingobacteriaceae</taxon>
        <taxon>Sphingobacterium</taxon>
    </lineage>
</organism>
<dbReference type="Proteomes" id="UP000295292">
    <property type="component" value="Unassembled WGS sequence"/>
</dbReference>
<comment type="caution">
    <text evidence="4">The sequence shown here is derived from an EMBL/GenBank/DDBJ whole genome shotgun (WGS) entry which is preliminary data.</text>
</comment>
<keyword evidence="1" id="KW-0812">Transmembrane</keyword>
<evidence type="ECO:0000313" key="5">
    <source>
        <dbReference type="Proteomes" id="UP000295292"/>
    </source>
</evidence>
<dbReference type="Gene3D" id="2.60.120.1440">
    <property type="match status" value="1"/>
</dbReference>
<dbReference type="Pfam" id="PF04773">
    <property type="entry name" value="FecR"/>
    <property type="match status" value="1"/>
</dbReference>
<dbReference type="PANTHER" id="PTHR30273">
    <property type="entry name" value="PERIPLASMIC SIGNAL SENSOR AND SIGMA FACTOR ACTIVATOR FECR-RELATED"/>
    <property type="match status" value="1"/>
</dbReference>
<feature type="domain" description="FecR protein" evidence="2">
    <location>
        <begin position="182"/>
        <end position="277"/>
    </location>
</feature>
<dbReference type="RefSeq" id="WP_133582927.1">
    <property type="nucleotide sequence ID" value="NZ_SNYV01000011.1"/>
</dbReference>
<evidence type="ECO:0000256" key="1">
    <source>
        <dbReference type="SAM" id="Phobius"/>
    </source>
</evidence>
<dbReference type="FunFam" id="2.60.120.1440:FF:000001">
    <property type="entry name" value="Putative anti-sigma factor"/>
    <property type="match status" value="1"/>
</dbReference>
<keyword evidence="1" id="KW-1133">Transmembrane helix</keyword>
<dbReference type="Pfam" id="PF16344">
    <property type="entry name" value="FecR_C"/>
    <property type="match status" value="1"/>
</dbReference>
<keyword evidence="1" id="KW-0472">Membrane</keyword>
<reference evidence="4 5" key="1">
    <citation type="submission" date="2019-03" db="EMBL/GenBank/DDBJ databases">
        <title>Genomic Encyclopedia of Archaeal and Bacterial Type Strains, Phase II (KMG-II): from individual species to whole genera.</title>
        <authorList>
            <person name="Goeker M."/>
        </authorList>
    </citation>
    <scope>NUCLEOTIDE SEQUENCE [LARGE SCALE GENOMIC DNA]</scope>
    <source>
        <strain evidence="4 5">DSM 28353</strain>
    </source>
</reference>
<dbReference type="GO" id="GO:0016989">
    <property type="term" value="F:sigma factor antagonist activity"/>
    <property type="evidence" value="ECO:0007669"/>
    <property type="project" value="TreeGrafter"/>
</dbReference>
<evidence type="ECO:0000259" key="3">
    <source>
        <dbReference type="Pfam" id="PF16344"/>
    </source>
</evidence>
<accession>A0A4R6WG51</accession>
<dbReference type="InterPro" id="IPR012373">
    <property type="entry name" value="Ferrdict_sens_TM"/>
</dbReference>
<feature type="transmembrane region" description="Helical" evidence="1">
    <location>
        <begin position="89"/>
        <end position="108"/>
    </location>
</feature>
<evidence type="ECO:0000313" key="4">
    <source>
        <dbReference type="EMBL" id="TDQ79113.1"/>
    </source>
</evidence>
<keyword evidence="5" id="KW-1185">Reference proteome</keyword>
<dbReference type="EMBL" id="SNYV01000011">
    <property type="protein sequence ID" value="TDQ79113.1"/>
    <property type="molecule type" value="Genomic_DNA"/>
</dbReference>
<sequence length="399" mass="45505">MNDKAAEIARLLLDKQSNSLSDADSEILNTWLNQSEANRQLASSVAESDYLLQQLQAYDSIIIPSHETITGHEDRQELRSIPRSSRIRIWIRYAAAIIILSAFSLLLWKRTETSSIVSEKYAEIDNIYPTQSKATITLEDGRTLLLDQEESAIVIDQRKIAYADGSPLVDVEKSKNRSTWMTLATPIGSTYHIILSDGTKVWLNASSSLRYPDHFEGNQRLVELSGEAYFEVSKDPNKPFKVRSSRQEIQVLGTQFNVAAYADEQVWRTTLVEGSVKVSNSRSGRQQTLSPSQQAVVKNDEIIRQQVDVDTEISWKSGKFSFDNKSFDQIMKEMGRWYGFEVIYETEKPQNRMMGDAFRTDNLRAVLRFLNNSGIHYRMEKSDSGKQRLVISKRKEVTP</sequence>
<dbReference type="OrthoDB" id="9771237at2"/>
<name>A0A4R6WG51_9SPHI</name>
<dbReference type="PANTHER" id="PTHR30273:SF2">
    <property type="entry name" value="PROTEIN FECR"/>
    <property type="match status" value="1"/>
</dbReference>